<keyword evidence="8" id="KW-0812">Transmembrane</keyword>
<dbReference type="SUPFAM" id="SSF52283">
    <property type="entry name" value="Formate/glycerate dehydrogenase catalytic domain-like"/>
    <property type="match status" value="1"/>
</dbReference>
<dbReference type="InterPro" id="IPR043009">
    <property type="entry name" value="LOR/SDH_bifunc_enz_cons_dom_sf"/>
</dbReference>
<evidence type="ECO:0000256" key="5">
    <source>
        <dbReference type="ARBA" id="ARBA00023027"/>
    </source>
</evidence>
<dbReference type="Pfam" id="PF16653">
    <property type="entry name" value="Sacchrp_dh_C"/>
    <property type="match status" value="1"/>
</dbReference>
<dbReference type="InterPro" id="IPR032095">
    <property type="entry name" value="Sacchrp_dh-like_C"/>
</dbReference>
<dbReference type="SUPFAM" id="SSF51735">
    <property type="entry name" value="NAD(P)-binding Rossmann-fold domains"/>
    <property type="match status" value="1"/>
</dbReference>
<keyword evidence="12" id="KW-1185">Reference proteome</keyword>
<comment type="similarity">
    <text evidence="7">In the C-terminal section; belongs to the saccharopine dehydrogenase family.</text>
</comment>
<name>A0A0E0FLX8_ORYNI</name>
<evidence type="ECO:0000256" key="7">
    <source>
        <dbReference type="ARBA" id="ARBA00025744"/>
    </source>
</evidence>
<reference evidence="11" key="1">
    <citation type="submission" date="2015-04" db="UniProtKB">
        <authorList>
            <consortium name="EnsemblPlants"/>
        </authorList>
    </citation>
    <scope>IDENTIFICATION</scope>
    <source>
        <strain evidence="11">SL10</strain>
    </source>
</reference>
<evidence type="ECO:0000256" key="3">
    <source>
        <dbReference type="ARBA" id="ARBA00022857"/>
    </source>
</evidence>
<dbReference type="GO" id="GO:0004753">
    <property type="term" value="F:saccharopine dehydrogenase activity"/>
    <property type="evidence" value="ECO:0007669"/>
    <property type="project" value="TreeGrafter"/>
</dbReference>
<comment type="pathway">
    <text evidence="1">Amino-acid degradation; L-lysine degradation via saccharopine pathway; glutaryl-CoA from L-lysine: step 1/6.</text>
</comment>
<dbReference type="InterPro" id="IPR005097">
    <property type="entry name" value="Sacchrp_dh_NADP-bd"/>
</dbReference>
<dbReference type="FunFam" id="1.10.1870.10:FF:000003">
    <property type="entry name" value="Lysine-ketoglutarate reductase/saccharopine dehydrogenase1"/>
    <property type="match status" value="1"/>
</dbReference>
<evidence type="ECO:0000256" key="4">
    <source>
        <dbReference type="ARBA" id="ARBA00023002"/>
    </source>
</evidence>
<evidence type="ECO:0000313" key="11">
    <source>
        <dbReference type="EnsemblPlants" id="ONIVA01G18810.1"/>
    </source>
</evidence>
<dbReference type="GO" id="GO:0005737">
    <property type="term" value="C:cytoplasm"/>
    <property type="evidence" value="ECO:0007669"/>
    <property type="project" value="TreeGrafter"/>
</dbReference>
<organism evidence="11">
    <name type="scientific">Oryza nivara</name>
    <name type="common">Indian wild rice</name>
    <name type="synonym">Oryza sativa f. spontanea</name>
    <dbReference type="NCBI Taxonomy" id="4536"/>
    <lineage>
        <taxon>Eukaryota</taxon>
        <taxon>Viridiplantae</taxon>
        <taxon>Streptophyta</taxon>
        <taxon>Embryophyta</taxon>
        <taxon>Tracheophyta</taxon>
        <taxon>Spermatophyta</taxon>
        <taxon>Magnoliopsida</taxon>
        <taxon>Liliopsida</taxon>
        <taxon>Poales</taxon>
        <taxon>Poaceae</taxon>
        <taxon>BOP clade</taxon>
        <taxon>Oryzoideae</taxon>
        <taxon>Oryzeae</taxon>
        <taxon>Oryzinae</taxon>
        <taxon>Oryza</taxon>
    </lineage>
</organism>
<keyword evidence="3" id="KW-0521">NADP</keyword>
<keyword evidence="8" id="KW-1133">Transmembrane helix</keyword>
<feature type="transmembrane region" description="Helical" evidence="8">
    <location>
        <begin position="1181"/>
        <end position="1199"/>
    </location>
</feature>
<dbReference type="Gramene" id="ONIVA01G18810.1">
    <property type="protein sequence ID" value="ONIVA01G18810.1"/>
    <property type="gene ID" value="ONIVA01G18810"/>
</dbReference>
<dbReference type="SUPFAM" id="SSF55347">
    <property type="entry name" value="Glyceraldehyde-3-phosphate dehydrogenase-like, C-terminal domain"/>
    <property type="match status" value="1"/>
</dbReference>
<dbReference type="UniPathway" id="UPA00868">
    <property type="reaction ID" value="UER00835"/>
</dbReference>
<proteinExistence type="inferred from homology"/>
<evidence type="ECO:0000313" key="12">
    <source>
        <dbReference type="Proteomes" id="UP000006591"/>
    </source>
</evidence>
<dbReference type="EnsemblPlants" id="ONIVA01G18810.1">
    <property type="protein sequence ID" value="ONIVA01G18810.1"/>
    <property type="gene ID" value="ONIVA01G18810"/>
</dbReference>
<dbReference type="FunFam" id="3.30.360.10:FF:000008">
    <property type="entry name" value="Alpha-aminoadipic semialdehyde synthase, mitochondrial"/>
    <property type="match status" value="1"/>
</dbReference>
<dbReference type="Gene3D" id="3.30.70.2690">
    <property type="entry name" value="LOR/SDH bifunctional enzyme, conserved domain"/>
    <property type="match status" value="1"/>
</dbReference>
<evidence type="ECO:0000256" key="2">
    <source>
        <dbReference type="ARBA" id="ARBA00004720"/>
    </source>
</evidence>
<reference evidence="11" key="2">
    <citation type="submission" date="2018-04" db="EMBL/GenBank/DDBJ databases">
        <title>OnivRS2 (Oryza nivara Reference Sequence Version 2).</title>
        <authorList>
            <person name="Zhang J."/>
            <person name="Kudrna D."/>
            <person name="Lee S."/>
            <person name="Talag J."/>
            <person name="Rajasekar S."/>
            <person name="Welchert J."/>
            <person name="Hsing Y.-I."/>
            <person name="Wing R.A."/>
        </authorList>
    </citation>
    <scope>NUCLEOTIDE SEQUENCE [LARGE SCALE GENOMIC DNA]</scope>
</reference>
<keyword evidence="4" id="KW-0560">Oxidoreductase</keyword>
<protein>
    <submittedName>
        <fullName evidence="11">Uncharacterized protein</fullName>
    </submittedName>
</protein>
<dbReference type="Pfam" id="PF05222">
    <property type="entry name" value="AlaDh_PNT_N"/>
    <property type="match status" value="1"/>
</dbReference>
<comment type="pathway">
    <text evidence="2">Amino-acid degradation; L-lysine degradation via saccharopine pathway; glutaryl-CoA from L-lysine: step 2/6.</text>
</comment>
<dbReference type="Pfam" id="PF04455">
    <property type="entry name" value="Saccharop_dh_N"/>
    <property type="match status" value="1"/>
</dbReference>
<evidence type="ECO:0000256" key="8">
    <source>
        <dbReference type="SAM" id="Phobius"/>
    </source>
</evidence>
<dbReference type="CDD" id="cd12189">
    <property type="entry name" value="LKR_SDH_like"/>
    <property type="match status" value="1"/>
</dbReference>
<feature type="domain" description="Alanine dehydrogenase/pyridine nucleotide transhydrogenase NAD(H)-binding" evidence="9">
    <location>
        <begin position="375"/>
        <end position="574"/>
    </location>
</feature>
<dbReference type="InterPro" id="IPR007545">
    <property type="entry name" value="LOR/SDH_bifunc_enz_cons_dom"/>
</dbReference>
<accession>A0A0E0FLX8</accession>
<dbReference type="CDD" id="cd12144">
    <property type="entry name" value="SDH_N_domain"/>
    <property type="match status" value="1"/>
</dbReference>
<dbReference type="Gene3D" id="3.40.50.720">
    <property type="entry name" value="NAD(P)-binding Rossmann-like Domain"/>
    <property type="match status" value="2"/>
</dbReference>
<dbReference type="HOGENOM" id="CLU_005231_1_0_1"/>
<dbReference type="InterPro" id="IPR007698">
    <property type="entry name" value="AlaDH/PNT_NAD(H)-bd"/>
</dbReference>
<dbReference type="Gene3D" id="3.30.360.10">
    <property type="entry name" value="Dihydrodipicolinate Reductase, domain 2"/>
    <property type="match status" value="1"/>
</dbReference>
<dbReference type="InterPro" id="IPR036291">
    <property type="entry name" value="NAD(P)-bd_dom_sf"/>
</dbReference>
<dbReference type="InterPro" id="IPR007886">
    <property type="entry name" value="AlaDH/PNT_N"/>
</dbReference>
<dbReference type="Pfam" id="PF03435">
    <property type="entry name" value="Sacchrp_dh_NADP"/>
    <property type="match status" value="1"/>
</dbReference>
<evidence type="ECO:0000256" key="6">
    <source>
        <dbReference type="ARBA" id="ARBA00023268"/>
    </source>
</evidence>
<keyword evidence="6" id="KW-0511">Multifunctional enzyme</keyword>
<keyword evidence="5" id="KW-0520">NAD</keyword>
<dbReference type="PANTHER" id="PTHR11133">
    <property type="entry name" value="SACCHAROPINE DEHYDROGENASE"/>
    <property type="match status" value="1"/>
</dbReference>
<dbReference type="InterPro" id="IPR051168">
    <property type="entry name" value="AASS"/>
</dbReference>
<evidence type="ECO:0000259" key="10">
    <source>
        <dbReference type="SMART" id="SM01003"/>
    </source>
</evidence>
<feature type="domain" description="Alanine dehydrogenase/pyridine nucleotide transhydrogenase N-terminal" evidence="10">
    <location>
        <begin position="198"/>
        <end position="335"/>
    </location>
</feature>
<dbReference type="SMART" id="SM01002">
    <property type="entry name" value="AlaDh_PNT_C"/>
    <property type="match status" value="1"/>
</dbReference>
<evidence type="ECO:0000256" key="1">
    <source>
        <dbReference type="ARBA" id="ARBA00004682"/>
    </source>
</evidence>
<keyword evidence="8" id="KW-0472">Membrane</keyword>
<dbReference type="Gene3D" id="1.10.1870.10">
    <property type="entry name" value="Domain 3, Saccharopine reductase"/>
    <property type="match status" value="1"/>
</dbReference>
<dbReference type="GO" id="GO:0019878">
    <property type="term" value="P:lysine biosynthetic process via aminoadipic acid"/>
    <property type="evidence" value="ECO:0007669"/>
    <property type="project" value="TreeGrafter"/>
</dbReference>
<dbReference type="OMA" id="TPHVHDI"/>
<dbReference type="FunFam" id="3.30.70.2690:FF:000001">
    <property type="entry name" value="Lysine-ketoglutarate reductase/saccharopine dehydrogenase1"/>
    <property type="match status" value="1"/>
</dbReference>
<dbReference type="SMART" id="SM01003">
    <property type="entry name" value="AlaDh_PNT_N"/>
    <property type="match status" value="1"/>
</dbReference>
<evidence type="ECO:0000259" key="9">
    <source>
        <dbReference type="SMART" id="SM01002"/>
    </source>
</evidence>
<dbReference type="PANTHER" id="PTHR11133:SF22">
    <property type="entry name" value="ALPHA-AMINOADIPIC SEMIALDEHYDE SYNTHASE, MITOCHONDRIAL"/>
    <property type="match status" value="1"/>
</dbReference>
<dbReference type="Proteomes" id="UP000006591">
    <property type="component" value="Chromosome 1"/>
</dbReference>
<dbReference type="STRING" id="4536.A0A0E0FLX8"/>
<dbReference type="AlphaFoldDB" id="A0A0E0FLX8"/>
<dbReference type="FunFam" id="3.40.50.720:FF:000284">
    <property type="entry name" value="Lysine-ketoglutarate reductase/saccharopine dehydrogenase1"/>
    <property type="match status" value="1"/>
</dbReference>
<dbReference type="GO" id="GO:0033512">
    <property type="term" value="P:L-lysine catabolic process to acetyl-CoA via saccharopine"/>
    <property type="evidence" value="ECO:0007669"/>
    <property type="project" value="UniProtKB-UniPathway"/>
</dbReference>
<sequence>MLGKGGEDKFANCCHAPIHGHAAASYCRPRPPRRRRLHSAQNQLLSRSRSSDAAFLSRGVVGPASPSHGQWRRRSRRVQIARFFFFRLPILLVPPWKLEAGAHPFLESLRLRLHSAACYDSVVVSVPRRSEETIGTTFARIPGSAAGLRPLGEAVARIHDHEPLVLRGGGVHAHLPAACDTCQRLRNSDTLLGNGVVGILAETANMWERRAPLTPSHCARLLLGGGKRGTGVNRIIVQPSTKRIHHDAQYEDVGCEISKDLSECGLIIGIKQPKLEMILPHRAYGFFSHTHKAQKENMPLLDEILEKRVSLFDYELIAGDDGKRLLAFGKFAGRAGLIDFLHGLGQRYLSLGYSTPFLSLGQSHMYPSLAAAKAAVIAIGEEIATFGLPSGICPIVFVFTGTGNVSQGAQEIFKLLPHSFVDAGKLPELSAARSLSQHPQSSKRVFQLYGCVVSSRDMVTPKDPTRCFNKADYYAHPEHYKPVFHERIAPYASAIVNCMYWERRFPRLLSIDQLQQLMKNGCPLVGISDITCDIGGSIEFVNKSTSIERPFFRYDPCTNSCHDDMEGNGVICLAVDILPTEFSKEASQHFGDILSKFVARLASAKELLELPSHLRKACIAHAGRLTSLYEYIPRMRKTIIELPPAPTNLLPDKKYNSLVSLSGHLFDKFLINEALDIIETAGGSFHLIRCDVGQSIDDMSYSELEVGADDTATLDKIIDSLTSLANAHGDPNARREIELSLKIGKVNECGTDDSMAKEGSKVLILGAGRVCRPAAEFLASYSNIFSSSAYDHDIDQIHVIVASLYQKDAEETIDGIRNATAAQLDVADIKNLSNLVSQVEVVVSLLPASFHAAIARVCIEMKKHLVTASYVDESMSKLEQSAEGAGVTILCEMGLDPGIDHMMSMKMIDEAHSRKGKIKSFTSFCGGLPSPASANNPLAYKFSWSPAGAIRAGRNPAIYKFHGEIIHVDGDKLYESAKRLRLPELPAFALEHLPNRNSLMYGDLYGISKEASTVYRATLRFSEIMATFAKIGFFDAASHPLLQQTTRPTYRDFLVELFNACNISTTARKEYSEVSGGQDGELISRLLSFGHCKDKEIAAKTVKTIKFLGLYEETQIPENCSSAFDVICQRMEQRMAYIHNEQDMVLLHHEVEVEYPDGRPTEKHQATLLEFGKVENGRPTTAMALTVGIPAAIGALLLLQNKIQKKGVIRPLEPEIYIPALEILESSGIKLAERVET</sequence>
<dbReference type="eggNOG" id="KOG0172">
    <property type="taxonomic scope" value="Eukaryota"/>
</dbReference>